<sequence length="91" mass="10714">MNKEIQALEANATWSFVPLPFNKHCIDCWWIYKIEIDFSNTFSPIAKLTSIHVLFTIVDEVYMELPKCFHTTNKELVCKLNKSFNELRQTS</sequence>
<evidence type="ECO:0008006" key="3">
    <source>
        <dbReference type="Google" id="ProtNLM"/>
    </source>
</evidence>
<comment type="caution">
    <text evidence="1">The sequence shown here is derived from an EMBL/GenBank/DDBJ whole genome shotgun (WGS) entry which is preliminary data.</text>
</comment>
<dbReference type="EMBL" id="QJKJ01008676">
    <property type="protein sequence ID" value="RDX78983.1"/>
    <property type="molecule type" value="Genomic_DNA"/>
</dbReference>
<dbReference type="AlphaFoldDB" id="A0A371FLJ5"/>
<dbReference type="STRING" id="157652.A0A371FLJ5"/>
<proteinExistence type="predicted"/>
<evidence type="ECO:0000313" key="1">
    <source>
        <dbReference type="EMBL" id="RDX78983.1"/>
    </source>
</evidence>
<accession>A0A371FLJ5</accession>
<feature type="non-terminal residue" evidence="1">
    <location>
        <position position="1"/>
    </location>
</feature>
<gene>
    <name evidence="1" type="ORF">CR513_40655</name>
</gene>
<evidence type="ECO:0000313" key="2">
    <source>
        <dbReference type="Proteomes" id="UP000257109"/>
    </source>
</evidence>
<name>A0A371FLJ5_MUCPR</name>
<dbReference type="Proteomes" id="UP000257109">
    <property type="component" value="Unassembled WGS sequence"/>
</dbReference>
<keyword evidence="2" id="KW-1185">Reference proteome</keyword>
<reference evidence="1" key="1">
    <citation type="submission" date="2018-05" db="EMBL/GenBank/DDBJ databases">
        <title>Draft genome of Mucuna pruriens seed.</title>
        <authorList>
            <person name="Nnadi N.E."/>
            <person name="Vos R."/>
            <person name="Hasami M.H."/>
            <person name="Devisetty U.K."/>
            <person name="Aguiy J.C."/>
        </authorList>
    </citation>
    <scope>NUCLEOTIDE SEQUENCE [LARGE SCALE GENOMIC DNA]</scope>
    <source>
        <strain evidence="1">JCA_2017</strain>
    </source>
</reference>
<protein>
    <recommendedName>
        <fullName evidence="3">Reverse transcriptase Ty1/copia-type domain-containing protein</fullName>
    </recommendedName>
</protein>
<organism evidence="1 2">
    <name type="scientific">Mucuna pruriens</name>
    <name type="common">Velvet bean</name>
    <name type="synonym">Dolichos pruriens</name>
    <dbReference type="NCBI Taxonomy" id="157652"/>
    <lineage>
        <taxon>Eukaryota</taxon>
        <taxon>Viridiplantae</taxon>
        <taxon>Streptophyta</taxon>
        <taxon>Embryophyta</taxon>
        <taxon>Tracheophyta</taxon>
        <taxon>Spermatophyta</taxon>
        <taxon>Magnoliopsida</taxon>
        <taxon>eudicotyledons</taxon>
        <taxon>Gunneridae</taxon>
        <taxon>Pentapetalae</taxon>
        <taxon>rosids</taxon>
        <taxon>fabids</taxon>
        <taxon>Fabales</taxon>
        <taxon>Fabaceae</taxon>
        <taxon>Papilionoideae</taxon>
        <taxon>50 kb inversion clade</taxon>
        <taxon>NPAAA clade</taxon>
        <taxon>indigoferoid/millettioid clade</taxon>
        <taxon>Phaseoleae</taxon>
        <taxon>Mucuna</taxon>
    </lineage>
</organism>